<evidence type="ECO:0000259" key="2">
    <source>
        <dbReference type="Pfam" id="PF25534"/>
    </source>
</evidence>
<dbReference type="Pfam" id="PF25534">
    <property type="entry name" value="DUF7918"/>
    <property type="match status" value="1"/>
</dbReference>
<dbReference type="PANTHER" id="PTHR36223:SF5">
    <property type="entry name" value="BETA-LACTAMASE-TYPE TRANSPEPTIDASE FOLD DOMAIN CONTAINING PROTEIN"/>
    <property type="match status" value="1"/>
</dbReference>
<sequence>MPLNAVSGSSCTIHLLQPPTVPASGAGSTTQPCAEYKHETTVDPTTGAVQETVTIESQQCPFEIALDVKPTAYSRIRSATHSQPPIASDCVCEIYLDGIYIVSHVQPKTIGAAQLPVHIATIVSPDYSVIRSLQFATVNLVDPDQLPPAERICEDQNVIKSLGTIRVDVFKCNSAYLQRMNWNGVPAVSTSNQMKFSEKSKKACLATTAGLSAQSVSGLSPPSMQWYPQAAEATPFLQFIFDYKPRVILEAEGTIPQAAAPKVIVDSAKNENNPKAQSKNNKRLKTEDGDDKMRGKTEGGDDNKRVKTEDDDETVPQKTSKIIDLTGSDDM</sequence>
<dbReference type="InterPro" id="IPR057678">
    <property type="entry name" value="DUF7918"/>
</dbReference>
<dbReference type="Proteomes" id="UP001164743">
    <property type="component" value="Chromosome 1A"/>
</dbReference>
<accession>A0ABY7C6J4</accession>
<reference evidence="3" key="1">
    <citation type="submission" date="2022-10" db="EMBL/GenBank/DDBJ databases">
        <title>Puccinia triticina Genome sequencing and assembly.</title>
        <authorList>
            <person name="Li C."/>
        </authorList>
    </citation>
    <scope>NUCLEOTIDE SEQUENCE</scope>
    <source>
        <strain evidence="3">Pt15</strain>
    </source>
</reference>
<protein>
    <recommendedName>
        <fullName evidence="2">DUF7918 domain-containing protein</fullName>
    </recommendedName>
</protein>
<feature type="compositionally biased region" description="Basic and acidic residues" evidence="1">
    <location>
        <begin position="284"/>
        <end position="308"/>
    </location>
</feature>
<feature type="domain" description="DUF7918" evidence="2">
    <location>
        <begin position="87"/>
        <end position="257"/>
    </location>
</feature>
<evidence type="ECO:0000313" key="4">
    <source>
        <dbReference type="Proteomes" id="UP001164743"/>
    </source>
</evidence>
<gene>
    <name evidence="3" type="ORF">PtA15_1A119</name>
</gene>
<keyword evidence="4" id="KW-1185">Reference proteome</keyword>
<evidence type="ECO:0000313" key="3">
    <source>
        <dbReference type="EMBL" id="WAQ80781.1"/>
    </source>
</evidence>
<proteinExistence type="predicted"/>
<dbReference type="EMBL" id="CP110421">
    <property type="protein sequence ID" value="WAQ80781.1"/>
    <property type="molecule type" value="Genomic_DNA"/>
</dbReference>
<feature type="region of interest" description="Disordered" evidence="1">
    <location>
        <begin position="266"/>
        <end position="331"/>
    </location>
</feature>
<dbReference type="PANTHER" id="PTHR36223">
    <property type="entry name" value="BETA-LACTAMASE-TYPE TRANSPEPTIDASE FOLD DOMAIN CONTAINING PROTEIN"/>
    <property type="match status" value="1"/>
</dbReference>
<dbReference type="RefSeq" id="XP_053016336.1">
    <property type="nucleotide sequence ID" value="XM_053165112.1"/>
</dbReference>
<feature type="compositionally biased region" description="Polar residues" evidence="1">
    <location>
        <begin position="270"/>
        <end position="279"/>
    </location>
</feature>
<organism evidence="3 4">
    <name type="scientific">Puccinia triticina</name>
    <dbReference type="NCBI Taxonomy" id="208348"/>
    <lineage>
        <taxon>Eukaryota</taxon>
        <taxon>Fungi</taxon>
        <taxon>Dikarya</taxon>
        <taxon>Basidiomycota</taxon>
        <taxon>Pucciniomycotina</taxon>
        <taxon>Pucciniomycetes</taxon>
        <taxon>Pucciniales</taxon>
        <taxon>Pucciniaceae</taxon>
        <taxon>Puccinia</taxon>
    </lineage>
</organism>
<name>A0ABY7C6J4_9BASI</name>
<dbReference type="GeneID" id="77806007"/>
<evidence type="ECO:0000256" key="1">
    <source>
        <dbReference type="SAM" id="MobiDB-lite"/>
    </source>
</evidence>